<dbReference type="PANTHER" id="PTHR11319:SF35">
    <property type="entry name" value="OUTER MEMBRANE PROTEIN PMPC-RELATED"/>
    <property type="match status" value="1"/>
</dbReference>
<dbReference type="PANTHER" id="PTHR11319">
    <property type="entry name" value="G PROTEIN-COUPLED RECEPTOR-RELATED"/>
    <property type="match status" value="1"/>
</dbReference>
<dbReference type="SMART" id="SM00710">
    <property type="entry name" value="PbH1"/>
    <property type="match status" value="6"/>
</dbReference>
<gene>
    <name evidence="9" type="ORF">UFOPK1835_01544</name>
</gene>
<keyword evidence="5" id="KW-0732">Signal</keyword>
<evidence type="ECO:0000256" key="1">
    <source>
        <dbReference type="ARBA" id="ARBA00004196"/>
    </source>
</evidence>
<keyword evidence="4" id="KW-0964">Secreted</keyword>
<comment type="subcellular location">
    <subcellularLocation>
        <location evidence="1">Cell envelope</location>
    </subcellularLocation>
    <subcellularLocation>
        <location evidence="2">Cell outer membrane</location>
    </subcellularLocation>
    <subcellularLocation>
        <location evidence="3">Secreted</location>
    </subcellularLocation>
</comment>
<sequence>MIVTNEKDETAVVKAPRGKIRKAGVLGAATTLAGGSALAMMTALAGSASAATFTVDQATDDGSGTVSGTLSWAIAQAELDDAADVIDFSPSLTTITFSGDPSQVPITNSLSITGPGSGLLTIDLNNNCHLAAVLDSDADLRVSGITIENGNVSTSSATQGCAETGDHYEGGGLVVLYGGADTSVTISDVTFQNNSAYYYGGGFSCNGTAQVTIENSLFDGNENVEGDGGGAYLNCELSLTISGSTFSNNTALEGTGGGVLVRTDNGVGSLIVNSTFSGNTASNGGGIGVGNGNSVVLNSTISGNTAGDGGGLYGDSPISLIQSTVTGNEASFDGGGMNWKLGTFGNTFTTFDILMSTISGNAANTGNELHVEQINSSYQDASIVGSVIAGTGAGDAVSVAAAFQADPADFPVKVSYSVLGAVSGPPLIDVEGNTLDVTDPMLEELADNGGPTMTMLPLDGSPVIDAGPPTVPVYSGNEFDQRGTPYARTYNGTVDVGAVETQPGPTPPTSSTTTTTSPAPSTTIAPDPEPEDSDPVVPAFAG</sequence>
<dbReference type="InterPro" id="IPR012334">
    <property type="entry name" value="Pectin_lyas_fold"/>
</dbReference>
<dbReference type="InterPro" id="IPR006626">
    <property type="entry name" value="PbH1"/>
</dbReference>
<dbReference type="GO" id="GO:0005576">
    <property type="term" value="C:extracellular region"/>
    <property type="evidence" value="ECO:0007669"/>
    <property type="project" value="UniProtKB-SubCell"/>
</dbReference>
<keyword evidence="7" id="KW-0998">Cell outer membrane</keyword>
<evidence type="ECO:0000256" key="5">
    <source>
        <dbReference type="ARBA" id="ARBA00022729"/>
    </source>
</evidence>
<dbReference type="InterPro" id="IPR003368">
    <property type="entry name" value="POMP_repeat"/>
</dbReference>
<protein>
    <submittedName>
        <fullName evidence="9">Unannotated protein</fullName>
    </submittedName>
</protein>
<evidence type="ECO:0000256" key="3">
    <source>
        <dbReference type="ARBA" id="ARBA00004613"/>
    </source>
</evidence>
<dbReference type="InterPro" id="IPR059226">
    <property type="entry name" value="Choice_anch_Q_dom"/>
</dbReference>
<evidence type="ECO:0000256" key="8">
    <source>
        <dbReference type="SAM" id="MobiDB-lite"/>
    </source>
</evidence>
<proteinExistence type="predicted"/>
<dbReference type="AlphaFoldDB" id="A0A6J6I3P6"/>
<name>A0A6J6I3P6_9ZZZZ</name>
<dbReference type="Gene3D" id="2.160.20.10">
    <property type="entry name" value="Single-stranded right-handed beta-helix, Pectin lyase-like"/>
    <property type="match status" value="1"/>
</dbReference>
<organism evidence="9">
    <name type="scientific">freshwater metagenome</name>
    <dbReference type="NCBI Taxonomy" id="449393"/>
    <lineage>
        <taxon>unclassified sequences</taxon>
        <taxon>metagenomes</taxon>
        <taxon>ecological metagenomes</taxon>
    </lineage>
</organism>
<dbReference type="GO" id="GO:0009279">
    <property type="term" value="C:cell outer membrane"/>
    <property type="evidence" value="ECO:0007669"/>
    <property type="project" value="UniProtKB-SubCell"/>
</dbReference>
<accession>A0A6J6I3P6</accession>
<dbReference type="InterPro" id="IPR011050">
    <property type="entry name" value="Pectin_lyase_fold/virulence"/>
</dbReference>
<evidence type="ECO:0000256" key="6">
    <source>
        <dbReference type="ARBA" id="ARBA00023136"/>
    </source>
</evidence>
<dbReference type="EMBL" id="CAEZUP010000076">
    <property type="protein sequence ID" value="CAB4618054.1"/>
    <property type="molecule type" value="Genomic_DNA"/>
</dbReference>
<dbReference type="SUPFAM" id="SSF51126">
    <property type="entry name" value="Pectin lyase-like"/>
    <property type="match status" value="1"/>
</dbReference>
<keyword evidence="6" id="KW-0472">Membrane</keyword>
<dbReference type="NCBIfam" id="NF041518">
    <property type="entry name" value="choice_anch_Q"/>
    <property type="match status" value="1"/>
</dbReference>
<feature type="compositionally biased region" description="Low complexity" evidence="8">
    <location>
        <begin position="509"/>
        <end position="523"/>
    </location>
</feature>
<feature type="region of interest" description="Disordered" evidence="8">
    <location>
        <begin position="496"/>
        <end position="542"/>
    </location>
</feature>
<dbReference type="NCBIfam" id="TIGR01376">
    <property type="entry name" value="POMP_repeat"/>
    <property type="match status" value="1"/>
</dbReference>
<evidence type="ECO:0000256" key="2">
    <source>
        <dbReference type="ARBA" id="ARBA00004442"/>
    </source>
</evidence>
<reference evidence="9" key="1">
    <citation type="submission" date="2020-05" db="EMBL/GenBank/DDBJ databases">
        <authorList>
            <person name="Chiriac C."/>
            <person name="Salcher M."/>
            <person name="Ghai R."/>
            <person name="Kavagutti S V."/>
        </authorList>
    </citation>
    <scope>NUCLEOTIDE SEQUENCE</scope>
</reference>
<evidence type="ECO:0000256" key="7">
    <source>
        <dbReference type="ARBA" id="ARBA00023237"/>
    </source>
</evidence>
<evidence type="ECO:0000313" key="9">
    <source>
        <dbReference type="EMBL" id="CAB4618054.1"/>
    </source>
</evidence>
<evidence type="ECO:0000256" key="4">
    <source>
        <dbReference type="ARBA" id="ARBA00022525"/>
    </source>
</evidence>